<keyword evidence="2" id="KW-1185">Reference proteome</keyword>
<dbReference type="EMBL" id="UYSL01021806">
    <property type="protein sequence ID" value="VDL79189.1"/>
    <property type="molecule type" value="Genomic_DNA"/>
</dbReference>
<sequence length="124" mass="13104">MVEGVVSDITVTAAGEGKKDSCGEPAVVGELENGALVEVSVEYIVLVGSSWLLDFVTEVVISCEVVFGVVVVNRLFVELDWVALFSDTVLCTMLVFSGKIDVSSFLLVSNEGTAVESSVESHEA</sequence>
<proteinExistence type="predicted"/>
<name>A0A0N4YFQ1_NIPBR</name>
<evidence type="ECO:0000313" key="2">
    <source>
        <dbReference type="Proteomes" id="UP000271162"/>
    </source>
</evidence>
<dbReference type="AlphaFoldDB" id="A0A0N4YFQ1"/>
<dbReference type="WBParaSite" id="NBR_0001559401-mRNA-1">
    <property type="protein sequence ID" value="NBR_0001559401-mRNA-1"/>
    <property type="gene ID" value="NBR_0001559401"/>
</dbReference>
<protein>
    <submittedName>
        <fullName evidence="1 3">Uncharacterized protein</fullName>
    </submittedName>
</protein>
<accession>A0A0N4YFQ1</accession>
<gene>
    <name evidence="1" type="ORF">NBR_LOCUS15595</name>
</gene>
<evidence type="ECO:0000313" key="3">
    <source>
        <dbReference type="WBParaSite" id="NBR_0001559401-mRNA-1"/>
    </source>
</evidence>
<reference evidence="3" key="1">
    <citation type="submission" date="2017-02" db="UniProtKB">
        <authorList>
            <consortium name="WormBaseParasite"/>
        </authorList>
    </citation>
    <scope>IDENTIFICATION</scope>
</reference>
<dbReference type="Proteomes" id="UP000271162">
    <property type="component" value="Unassembled WGS sequence"/>
</dbReference>
<evidence type="ECO:0000313" key="1">
    <source>
        <dbReference type="EMBL" id="VDL79189.1"/>
    </source>
</evidence>
<reference evidence="1 2" key="2">
    <citation type="submission" date="2018-11" db="EMBL/GenBank/DDBJ databases">
        <authorList>
            <consortium name="Pathogen Informatics"/>
        </authorList>
    </citation>
    <scope>NUCLEOTIDE SEQUENCE [LARGE SCALE GENOMIC DNA]</scope>
</reference>
<organism evidence="3">
    <name type="scientific">Nippostrongylus brasiliensis</name>
    <name type="common">Rat hookworm</name>
    <dbReference type="NCBI Taxonomy" id="27835"/>
    <lineage>
        <taxon>Eukaryota</taxon>
        <taxon>Metazoa</taxon>
        <taxon>Ecdysozoa</taxon>
        <taxon>Nematoda</taxon>
        <taxon>Chromadorea</taxon>
        <taxon>Rhabditida</taxon>
        <taxon>Rhabditina</taxon>
        <taxon>Rhabditomorpha</taxon>
        <taxon>Strongyloidea</taxon>
        <taxon>Heligmosomidae</taxon>
        <taxon>Nippostrongylus</taxon>
    </lineage>
</organism>